<evidence type="ECO:0000256" key="5">
    <source>
        <dbReference type="ARBA" id="ARBA00023098"/>
    </source>
</evidence>
<comment type="subunit">
    <text evidence="9 10">Homodimer. Probably interacts with PlsY.</text>
</comment>
<dbReference type="InterPro" id="IPR003664">
    <property type="entry name" value="FA_synthesis"/>
</dbReference>
<evidence type="ECO:0000256" key="10">
    <source>
        <dbReference type="HAMAP-Rule" id="MF_00019"/>
    </source>
</evidence>
<keyword evidence="12" id="KW-0012">Acyltransferase</keyword>
<organism evidence="12 13">
    <name type="scientific">Candidatus Nitrohelix vancouverensis</name>
    <dbReference type="NCBI Taxonomy" id="2705534"/>
    <lineage>
        <taxon>Bacteria</taxon>
        <taxon>Pseudomonadati</taxon>
        <taxon>Nitrospinota/Tectimicrobiota group</taxon>
        <taxon>Nitrospinota</taxon>
        <taxon>Nitrospinia</taxon>
        <taxon>Nitrospinales</taxon>
        <taxon>Nitrospinaceae</taxon>
        <taxon>Candidatus Nitrohelix</taxon>
    </lineage>
</organism>
<evidence type="ECO:0000256" key="8">
    <source>
        <dbReference type="ARBA" id="ARBA00024069"/>
    </source>
</evidence>
<dbReference type="GO" id="GO:0008654">
    <property type="term" value="P:phospholipid biosynthetic process"/>
    <property type="evidence" value="ECO:0007669"/>
    <property type="project" value="UniProtKB-KW"/>
</dbReference>
<keyword evidence="2 10" id="KW-0963">Cytoplasm</keyword>
<keyword evidence="5 10" id="KW-0443">Lipid metabolism</keyword>
<name>A0A7T0C3G9_9BACT</name>
<comment type="pathway">
    <text evidence="10">Lipid metabolism; phospholipid metabolism.</text>
</comment>
<keyword evidence="7 10" id="KW-1208">Phospholipid metabolism</keyword>
<evidence type="ECO:0000256" key="3">
    <source>
        <dbReference type="ARBA" id="ARBA00022516"/>
    </source>
</evidence>
<dbReference type="NCBIfam" id="TIGR00182">
    <property type="entry name" value="plsX"/>
    <property type="match status" value="1"/>
</dbReference>
<dbReference type="UniPathway" id="UPA00085"/>
<dbReference type="HAMAP" id="MF_00019">
    <property type="entry name" value="PlsX"/>
    <property type="match status" value="1"/>
</dbReference>
<dbReference type="InterPro" id="IPR012281">
    <property type="entry name" value="Phospholipid_synth_PlsX-like"/>
</dbReference>
<dbReference type="GO" id="GO:0006633">
    <property type="term" value="P:fatty acid biosynthetic process"/>
    <property type="evidence" value="ECO:0007669"/>
    <property type="project" value="UniProtKB-UniRule"/>
</dbReference>
<keyword evidence="3 10" id="KW-0444">Lipid biosynthesis</keyword>
<dbReference type="Gene3D" id="3.40.718.10">
    <property type="entry name" value="Isopropylmalate Dehydrogenase"/>
    <property type="match status" value="1"/>
</dbReference>
<sequence>MKIVVDAMGGDHAPEAIVEGAVLAARENNCEVILVGIEDRIREELAKHDIGQLPIHVQHADEVVEMSDIPGKVVRAKRKSSMKIGLDLVKSGEADAFVSAGNTGAVLAYSTLILRPLKGVDRPAITIQLPTLKGYSLLLDAGANVDCKPLQLFQFGVMGHVFAKYILGKESPTIGILSIGEEDGKGNEITKEVFHMLKKSHINFVGNIEGKEVYRGNADVVVCDGFTGNIALKISESLAEMIGANLKTLFTRNWVSKLGYFLLKPQLSEFKKKVDHSETGGAPLLGVNGVCIIAHGSSSPKAIKNAIKRASELIEKKINDHIREDIESNLEDIDTSIWKQIKSAFVPETPEDGASTSKPSPEADSDEASATPKPPEVSDK</sequence>
<evidence type="ECO:0000256" key="11">
    <source>
        <dbReference type="SAM" id="MobiDB-lite"/>
    </source>
</evidence>
<gene>
    <name evidence="10 12" type="primary">plsX</name>
    <name evidence="12" type="ORF">G3M78_10845</name>
</gene>
<dbReference type="KEGG" id="nva:G3M78_10845"/>
<evidence type="ECO:0000313" key="12">
    <source>
        <dbReference type="EMBL" id="QPJ65862.1"/>
    </source>
</evidence>
<dbReference type="PIRSF" id="PIRSF002465">
    <property type="entry name" value="Phsphlp_syn_PlsX"/>
    <property type="match status" value="1"/>
</dbReference>
<evidence type="ECO:0000256" key="9">
    <source>
        <dbReference type="ARBA" id="ARBA00046608"/>
    </source>
</evidence>
<evidence type="ECO:0000256" key="1">
    <source>
        <dbReference type="ARBA" id="ARBA00001232"/>
    </source>
</evidence>
<accession>A0A7T0C3G9</accession>
<dbReference type="GO" id="GO:0043811">
    <property type="term" value="F:phosphate:acyl-[acyl carrier protein] acyltransferase activity"/>
    <property type="evidence" value="ECO:0007669"/>
    <property type="project" value="UniProtKB-UniRule"/>
</dbReference>
<keyword evidence="6 10" id="KW-0594">Phospholipid biosynthesis</keyword>
<proteinExistence type="inferred from homology"/>
<evidence type="ECO:0000256" key="6">
    <source>
        <dbReference type="ARBA" id="ARBA00023209"/>
    </source>
</evidence>
<dbReference type="EC" id="2.3.1.274" evidence="8 10"/>
<dbReference type="Pfam" id="PF02504">
    <property type="entry name" value="FA_synthesis"/>
    <property type="match status" value="1"/>
</dbReference>
<comment type="catalytic activity">
    <reaction evidence="1 10">
        <text>a fatty acyl-[ACP] + phosphate = an acyl phosphate + holo-[ACP]</text>
        <dbReference type="Rhea" id="RHEA:42292"/>
        <dbReference type="Rhea" id="RHEA-COMP:9685"/>
        <dbReference type="Rhea" id="RHEA-COMP:14125"/>
        <dbReference type="ChEBI" id="CHEBI:43474"/>
        <dbReference type="ChEBI" id="CHEBI:59918"/>
        <dbReference type="ChEBI" id="CHEBI:64479"/>
        <dbReference type="ChEBI" id="CHEBI:138651"/>
        <dbReference type="EC" id="2.3.1.274"/>
    </reaction>
</comment>
<comment type="subcellular location">
    <subcellularLocation>
        <location evidence="10">Cytoplasm</location>
    </subcellularLocation>
    <text evidence="10">Associated with the membrane possibly through PlsY.</text>
</comment>
<dbReference type="GO" id="GO:0005737">
    <property type="term" value="C:cytoplasm"/>
    <property type="evidence" value="ECO:0007669"/>
    <property type="project" value="UniProtKB-SubCell"/>
</dbReference>
<dbReference type="Proteomes" id="UP000594464">
    <property type="component" value="Chromosome"/>
</dbReference>
<evidence type="ECO:0000256" key="2">
    <source>
        <dbReference type="ARBA" id="ARBA00022490"/>
    </source>
</evidence>
<dbReference type="EMBL" id="CP048620">
    <property type="protein sequence ID" value="QPJ65862.1"/>
    <property type="molecule type" value="Genomic_DNA"/>
</dbReference>
<dbReference type="PANTHER" id="PTHR30100:SF1">
    <property type="entry name" value="PHOSPHATE ACYLTRANSFERASE"/>
    <property type="match status" value="1"/>
</dbReference>
<keyword evidence="4 10" id="KW-0808">Transferase</keyword>
<protein>
    <recommendedName>
        <fullName evidence="8 10">Phosphate acyltransferase</fullName>
        <ecNumber evidence="8 10">2.3.1.274</ecNumber>
    </recommendedName>
    <alternativeName>
        <fullName evidence="10">Acyl-ACP phosphotransacylase</fullName>
    </alternativeName>
    <alternativeName>
        <fullName evidence="10">Acyl-[acyl-carrier-protein]--phosphate acyltransferase</fullName>
    </alternativeName>
    <alternativeName>
        <fullName evidence="10">Phosphate-acyl-ACP acyltransferase</fullName>
    </alternativeName>
</protein>
<comment type="similarity">
    <text evidence="10">Belongs to the PlsX family.</text>
</comment>
<reference evidence="13" key="1">
    <citation type="submission" date="2020-02" db="EMBL/GenBank/DDBJ databases">
        <title>Genomic and physiological characterization of two novel Nitrospinaceae genera.</title>
        <authorList>
            <person name="Mueller A.J."/>
            <person name="Jung M.-Y."/>
            <person name="Strachan C.R."/>
            <person name="Herbold C.W."/>
            <person name="Kirkegaard R.H."/>
            <person name="Daims H."/>
        </authorList>
    </citation>
    <scope>NUCLEOTIDE SEQUENCE [LARGE SCALE GENOMIC DNA]</scope>
</reference>
<dbReference type="PANTHER" id="PTHR30100">
    <property type="entry name" value="FATTY ACID/PHOSPHOLIPID SYNTHESIS PROTEIN PLSX"/>
    <property type="match status" value="1"/>
</dbReference>
<comment type="function">
    <text evidence="10">Catalyzes the reversible formation of acyl-phosphate (acyl-PO(4)) from acyl-[acyl-carrier-protein] (acyl-ACP). This enzyme utilizes acyl-ACP as fatty acyl donor, but not acyl-CoA.</text>
</comment>
<dbReference type="AlphaFoldDB" id="A0A7T0C3G9"/>
<evidence type="ECO:0000256" key="4">
    <source>
        <dbReference type="ARBA" id="ARBA00022679"/>
    </source>
</evidence>
<evidence type="ECO:0000256" key="7">
    <source>
        <dbReference type="ARBA" id="ARBA00023264"/>
    </source>
</evidence>
<evidence type="ECO:0000313" key="13">
    <source>
        <dbReference type="Proteomes" id="UP000594464"/>
    </source>
</evidence>
<feature type="region of interest" description="Disordered" evidence="11">
    <location>
        <begin position="344"/>
        <end position="380"/>
    </location>
</feature>
<dbReference type="SUPFAM" id="SSF53659">
    <property type="entry name" value="Isocitrate/Isopropylmalate dehydrogenase-like"/>
    <property type="match status" value="1"/>
</dbReference>